<evidence type="ECO:0000313" key="3">
    <source>
        <dbReference type="EMBL" id="CAF3826054.1"/>
    </source>
</evidence>
<dbReference type="InterPro" id="IPR036318">
    <property type="entry name" value="FAD-bd_PCMH-like_sf"/>
</dbReference>
<dbReference type="Gene3D" id="3.30.465.10">
    <property type="match status" value="1"/>
</dbReference>
<comment type="caution">
    <text evidence="2">The sequence shown here is derived from an EMBL/GenBank/DDBJ whole genome shotgun (WGS) entry which is preliminary data.</text>
</comment>
<protein>
    <submittedName>
        <fullName evidence="2">Uncharacterized protein</fullName>
    </submittedName>
</protein>
<evidence type="ECO:0000256" key="1">
    <source>
        <dbReference type="SAM" id="Phobius"/>
    </source>
</evidence>
<dbReference type="EMBL" id="CAJNOG010000179">
    <property type="protein sequence ID" value="CAF1045770.1"/>
    <property type="molecule type" value="Genomic_DNA"/>
</dbReference>
<gene>
    <name evidence="2" type="ORF">JYZ213_LOCUS18395</name>
    <name evidence="3" type="ORF">OXD698_LOCUS19752</name>
</gene>
<dbReference type="Proteomes" id="UP000663845">
    <property type="component" value="Unassembled WGS sequence"/>
</dbReference>
<sequence>MIYCTGIVTADGQRQIVTKYQNPDLFWILRGGGGAYVVALSAILRTFPSSSMLLTYNSLSAVYETQYATYLAFTYTL</sequence>
<dbReference type="InterPro" id="IPR016169">
    <property type="entry name" value="FAD-bd_PCMH_sub2"/>
</dbReference>
<evidence type="ECO:0000313" key="2">
    <source>
        <dbReference type="EMBL" id="CAF1045770.1"/>
    </source>
</evidence>
<dbReference type="SUPFAM" id="SSF56176">
    <property type="entry name" value="FAD-binding/transporter-associated domain-like"/>
    <property type="match status" value="1"/>
</dbReference>
<proteinExistence type="predicted"/>
<evidence type="ECO:0000313" key="4">
    <source>
        <dbReference type="Proteomes" id="UP000663845"/>
    </source>
</evidence>
<accession>A0A814K2E8</accession>
<feature type="transmembrane region" description="Helical" evidence="1">
    <location>
        <begin position="25"/>
        <end position="44"/>
    </location>
</feature>
<keyword evidence="1" id="KW-0472">Membrane</keyword>
<dbReference type="EMBL" id="CAJOAZ010001534">
    <property type="protein sequence ID" value="CAF3826054.1"/>
    <property type="molecule type" value="Genomic_DNA"/>
</dbReference>
<dbReference type="Proteomes" id="UP000663844">
    <property type="component" value="Unassembled WGS sequence"/>
</dbReference>
<keyword evidence="1" id="KW-1133">Transmembrane helix</keyword>
<organism evidence="2 4">
    <name type="scientific">Adineta steineri</name>
    <dbReference type="NCBI Taxonomy" id="433720"/>
    <lineage>
        <taxon>Eukaryota</taxon>
        <taxon>Metazoa</taxon>
        <taxon>Spiralia</taxon>
        <taxon>Gnathifera</taxon>
        <taxon>Rotifera</taxon>
        <taxon>Eurotatoria</taxon>
        <taxon>Bdelloidea</taxon>
        <taxon>Adinetida</taxon>
        <taxon>Adinetidae</taxon>
        <taxon>Adineta</taxon>
    </lineage>
</organism>
<dbReference type="GO" id="GO:0050660">
    <property type="term" value="F:flavin adenine dinucleotide binding"/>
    <property type="evidence" value="ECO:0007669"/>
    <property type="project" value="InterPro"/>
</dbReference>
<name>A0A814K2E8_9BILA</name>
<reference evidence="2" key="1">
    <citation type="submission" date="2021-02" db="EMBL/GenBank/DDBJ databases">
        <authorList>
            <person name="Nowell W R."/>
        </authorList>
    </citation>
    <scope>NUCLEOTIDE SEQUENCE</scope>
</reference>
<dbReference type="AlphaFoldDB" id="A0A814K2E8"/>
<keyword evidence="1" id="KW-0812">Transmembrane</keyword>